<evidence type="ECO:0000313" key="1">
    <source>
        <dbReference type="EMBL" id="TIB80190.1"/>
    </source>
</evidence>
<organism evidence="2 6">
    <name type="scientific">Wallemia mellicola</name>
    <dbReference type="NCBI Taxonomy" id="1708541"/>
    <lineage>
        <taxon>Eukaryota</taxon>
        <taxon>Fungi</taxon>
        <taxon>Dikarya</taxon>
        <taxon>Basidiomycota</taxon>
        <taxon>Wallemiomycotina</taxon>
        <taxon>Wallemiomycetes</taxon>
        <taxon>Wallemiales</taxon>
        <taxon>Wallemiaceae</taxon>
        <taxon>Wallemia</taxon>
    </lineage>
</organism>
<dbReference type="Proteomes" id="UP000310708">
    <property type="component" value="Unassembled WGS sequence"/>
</dbReference>
<evidence type="ECO:0000313" key="4">
    <source>
        <dbReference type="Proteomes" id="UP000309601"/>
    </source>
</evidence>
<sequence length="162" mass="17589">MLATIARRQALKDLVPPKIATPSAVVPFLTGSQSGSEAGARMSSVIDFYSKLPKGNATQKASGIKGKYFDGQNSSRTPLLATIGGLFLIGYTLDYQLHLTRANNTLRAPQEQPPLDFIGFLSLTMNSLFTNILPSTNIIDMPEINKSINCVISYIQVLINSR</sequence>
<dbReference type="EMBL" id="SPRX01000001">
    <property type="protein sequence ID" value="TIC70093.1"/>
    <property type="molecule type" value="Genomic_DNA"/>
</dbReference>
<dbReference type="GO" id="GO:0046933">
    <property type="term" value="F:proton-transporting ATP synthase activity, rotational mechanism"/>
    <property type="evidence" value="ECO:0007669"/>
    <property type="project" value="TreeGrafter"/>
</dbReference>
<evidence type="ECO:0000313" key="3">
    <source>
        <dbReference type="EMBL" id="TIC71287.1"/>
    </source>
</evidence>
<dbReference type="PANTHER" id="PTHR28161">
    <property type="entry name" value="ATP SYNTHASE SUBUNIT F, MITOCHONDRIAL"/>
    <property type="match status" value="1"/>
</dbReference>
<evidence type="ECO:0000313" key="5">
    <source>
        <dbReference type="Proteomes" id="UP000310685"/>
    </source>
</evidence>
<comment type="caution">
    <text evidence="2">The sequence shown here is derived from an EMBL/GenBank/DDBJ whole genome shotgun (WGS) entry which is preliminary data.</text>
</comment>
<dbReference type="AlphaFoldDB" id="A0A4V4N4U1"/>
<dbReference type="Pfam" id="PF10791">
    <property type="entry name" value="F1F0-ATPsyn_F"/>
    <property type="match status" value="1"/>
</dbReference>
<dbReference type="InterPro" id="IPR019727">
    <property type="entry name" value="ATP_synth_F0_fsu_mt_fun"/>
</dbReference>
<accession>A0A4V4N4U1</accession>
<evidence type="ECO:0000313" key="2">
    <source>
        <dbReference type="EMBL" id="TIC70093.1"/>
    </source>
</evidence>
<gene>
    <name evidence="2" type="ORF">E3Q01_00027</name>
    <name evidence="3" type="ORF">E3Q02_00026</name>
    <name evidence="1" type="ORF">E3Q22_02061</name>
</gene>
<dbReference type="Proteomes" id="UP000309601">
    <property type="component" value="Unassembled WGS sequence"/>
</dbReference>
<dbReference type="PANTHER" id="PTHR28161:SF1">
    <property type="entry name" value="ATP SYNTHASE SUBUNIT F, MITOCHONDRIAL"/>
    <property type="match status" value="1"/>
</dbReference>
<evidence type="ECO:0000313" key="6">
    <source>
        <dbReference type="Proteomes" id="UP000310708"/>
    </source>
</evidence>
<dbReference type="EMBL" id="SPRW01000001">
    <property type="protein sequence ID" value="TIC71287.1"/>
    <property type="molecule type" value="Genomic_DNA"/>
</dbReference>
<reference evidence="4 5" key="1">
    <citation type="submission" date="2019-03" db="EMBL/GenBank/DDBJ databases">
        <title>Sequencing 25 genomes of Wallemia mellicola.</title>
        <authorList>
            <person name="Gostincar C."/>
        </authorList>
    </citation>
    <scope>NUCLEOTIDE SEQUENCE [LARGE SCALE GENOMIC DNA]</scope>
    <source>
        <strain evidence="3 4">EXF-1274</strain>
        <strain evidence="1 5">EXF-6152</strain>
        <strain evidence="2 6">EXF-757</strain>
    </source>
</reference>
<dbReference type="EMBL" id="SPRC01000018">
    <property type="protein sequence ID" value="TIB80190.1"/>
    <property type="molecule type" value="Genomic_DNA"/>
</dbReference>
<proteinExistence type="predicted"/>
<protein>
    <submittedName>
        <fullName evidence="2">Uncharacterized protein</fullName>
    </submittedName>
</protein>
<dbReference type="Proteomes" id="UP000310685">
    <property type="component" value="Unassembled WGS sequence"/>
</dbReference>
<name>A0A4V4N4U1_9BASI</name>